<gene>
    <name evidence="1" type="ORF">BpHYR1_039992</name>
</gene>
<accession>A0A3M7SIF3</accession>
<dbReference type="AlphaFoldDB" id="A0A3M7SIF3"/>
<keyword evidence="2" id="KW-1185">Reference proteome</keyword>
<comment type="caution">
    <text evidence="1">The sequence shown here is derived from an EMBL/GenBank/DDBJ whole genome shotgun (WGS) entry which is preliminary data.</text>
</comment>
<dbReference type="EMBL" id="REGN01001318">
    <property type="protein sequence ID" value="RNA35522.1"/>
    <property type="molecule type" value="Genomic_DNA"/>
</dbReference>
<proteinExistence type="predicted"/>
<organism evidence="1 2">
    <name type="scientific">Brachionus plicatilis</name>
    <name type="common">Marine rotifer</name>
    <name type="synonym">Brachionus muelleri</name>
    <dbReference type="NCBI Taxonomy" id="10195"/>
    <lineage>
        <taxon>Eukaryota</taxon>
        <taxon>Metazoa</taxon>
        <taxon>Spiralia</taxon>
        <taxon>Gnathifera</taxon>
        <taxon>Rotifera</taxon>
        <taxon>Eurotatoria</taxon>
        <taxon>Monogononta</taxon>
        <taxon>Pseudotrocha</taxon>
        <taxon>Ploima</taxon>
        <taxon>Brachionidae</taxon>
        <taxon>Brachionus</taxon>
    </lineage>
</organism>
<dbReference type="Proteomes" id="UP000276133">
    <property type="component" value="Unassembled WGS sequence"/>
</dbReference>
<reference evidence="1 2" key="1">
    <citation type="journal article" date="2018" name="Sci. Rep.">
        <title>Genomic signatures of local adaptation to the degree of environmental predictability in rotifers.</title>
        <authorList>
            <person name="Franch-Gras L."/>
            <person name="Hahn C."/>
            <person name="Garcia-Roger E.M."/>
            <person name="Carmona M.J."/>
            <person name="Serra M."/>
            <person name="Gomez A."/>
        </authorList>
    </citation>
    <scope>NUCLEOTIDE SEQUENCE [LARGE SCALE GENOMIC DNA]</scope>
    <source>
        <strain evidence="1">HYR1</strain>
    </source>
</reference>
<name>A0A3M7SIF3_BRAPC</name>
<evidence type="ECO:0000313" key="2">
    <source>
        <dbReference type="Proteomes" id="UP000276133"/>
    </source>
</evidence>
<protein>
    <submittedName>
        <fullName evidence="1">Uncharacterized protein</fullName>
    </submittedName>
</protein>
<sequence>MLKLQKILINGKSIALDNPRILYKFSSCFVKNSSNLLINTNIIYQTITYLTNRSLKVSVYESVNEHTHLDNSKKNMSPELFLELCIDFGSIIKDVNFSKSFNQILEDKKIEANH</sequence>
<evidence type="ECO:0000313" key="1">
    <source>
        <dbReference type="EMBL" id="RNA35522.1"/>
    </source>
</evidence>